<organism evidence="3">
    <name type="scientific">Absidia glauca</name>
    <name type="common">Pin mould</name>
    <dbReference type="NCBI Taxonomy" id="4829"/>
    <lineage>
        <taxon>Eukaryota</taxon>
        <taxon>Fungi</taxon>
        <taxon>Fungi incertae sedis</taxon>
        <taxon>Mucoromycota</taxon>
        <taxon>Mucoromycotina</taxon>
        <taxon>Mucoromycetes</taxon>
        <taxon>Mucorales</taxon>
        <taxon>Cunninghamellaceae</taxon>
        <taxon>Absidia</taxon>
    </lineage>
</organism>
<feature type="compositionally biased region" description="Low complexity" evidence="1">
    <location>
        <begin position="573"/>
        <end position="588"/>
    </location>
</feature>
<protein>
    <recommendedName>
        <fullName evidence="2">PWWP domain-containing protein</fullName>
    </recommendedName>
</protein>
<feature type="compositionally biased region" description="Polar residues" evidence="1">
    <location>
        <begin position="589"/>
        <end position="614"/>
    </location>
</feature>
<dbReference type="Proteomes" id="UP000078561">
    <property type="component" value="Unassembled WGS sequence"/>
</dbReference>
<dbReference type="SMART" id="SM00293">
    <property type="entry name" value="PWWP"/>
    <property type="match status" value="1"/>
</dbReference>
<dbReference type="InParanoid" id="A0A168QC95"/>
<gene>
    <name evidence="3" type="primary">ABSGL_10128.1 scaffold 11786</name>
</gene>
<dbReference type="EMBL" id="LT554351">
    <property type="protein sequence ID" value="SAM04268.1"/>
    <property type="molecule type" value="Genomic_DNA"/>
</dbReference>
<sequence length="900" mass="99764">MPSKSNGIIPDKEKPVYEAGEVVFAKLKGYPWWPAKIVGENQVPESVLKVKKKQRGKRQYTTYFYGSLDYAFFNSNLLRVFDPDQVRQAILDDKFSTNGLSEAIQDALDPNYLFDWEQLELEHTATIKGEEDNNENENKNDNDNDNDNDEKKNNNNDLQTIVSRDNAPSEQQQHTMDIPLSKTESTRTLTRRPKKRILDVDTGHKDIYLGRHKRKRSDTNGAVASPLSTYSPIHKPQEALLVKPKPPKTAPQHTLEYERIYKRIYLARHKLQKLIYLKKPGTIAAGDYPKIDSALKYIENCEMTKELLKSTKVGKVVRFGSGYVFLGDKSYNLQDRCLDLLKAWTDDFLEYHEHTVNITAAAPANGSIETTVANGDTKSSPSASNGSGKLDNSPMLMNNDNSTPPTESSIITTINCNNTSLPVVNDDQDETCELNNALTLPPAPTNSCPTIPTSKSLISTSDRIDNTAHLDYIDTKGDFNKLAHSSSAFHENDMATGCDLNSTSTTVATVTFSPDDKNDYHTAKTNNLDALVTIPRTIQPASTSNNSIGIGQLCEAGPVTSSLDNLPTIPTSPIITSSTATLTPPSSSYTNTGIQEMRQPVNTTSNSPASSTLYSNLSTKGSSSGSSAIPSLPTKSSTTATATSPGAQKPINISDMARNNLHDLSSIVHPTMERNQATTLTEASLGTFRNRFDNAPVGRTHYDSPTTDRHIQHSGFSAEQPFSSHTYNYSNIAVPPQHQFYGQTMPNYYQYAPPPTWSQAPPPTWHQAPPPTWSQAPPPVYHSNHTTQRQEQHYQSPFSQTAESTSPGPPPPQRRMNDSHLETLKYISIQERQTDPATQMTTPLLSNLLLNNNDNTPMIYHLDPTLNRPPPPPAPPHLYRAPPHLWDSGNDNRPHDKHRP</sequence>
<feature type="region of interest" description="Disordered" evidence="1">
    <location>
        <begin position="126"/>
        <end position="192"/>
    </location>
</feature>
<dbReference type="Pfam" id="PF00855">
    <property type="entry name" value="PWWP"/>
    <property type="match status" value="1"/>
</dbReference>
<feature type="region of interest" description="Disordered" evidence="1">
    <location>
        <begin position="760"/>
        <end position="817"/>
    </location>
</feature>
<keyword evidence="4" id="KW-1185">Reference proteome</keyword>
<dbReference type="Gene3D" id="1.20.930.10">
    <property type="entry name" value="Conserved domain common to transcription factors TFIIS, elongin A, CRSP70"/>
    <property type="match status" value="1"/>
</dbReference>
<dbReference type="InterPro" id="IPR017923">
    <property type="entry name" value="TFIIS_N"/>
</dbReference>
<dbReference type="InterPro" id="IPR000313">
    <property type="entry name" value="PWWP_dom"/>
</dbReference>
<dbReference type="Gene3D" id="2.30.30.140">
    <property type="match status" value="1"/>
</dbReference>
<proteinExistence type="predicted"/>
<reference evidence="3" key="1">
    <citation type="submission" date="2016-04" db="EMBL/GenBank/DDBJ databases">
        <authorList>
            <person name="Evans L.H."/>
            <person name="Alamgir A."/>
            <person name="Owens N."/>
            <person name="Weber N.D."/>
            <person name="Virtaneva K."/>
            <person name="Barbian K."/>
            <person name="Babar A."/>
            <person name="Rosenke K."/>
        </authorList>
    </citation>
    <scope>NUCLEOTIDE SEQUENCE [LARGE SCALE GENOMIC DNA]</scope>
    <source>
        <strain evidence="3">CBS 101.48</strain>
    </source>
</reference>
<feature type="region of interest" description="Disordered" evidence="1">
    <location>
        <begin position="573"/>
        <end position="653"/>
    </location>
</feature>
<evidence type="ECO:0000256" key="1">
    <source>
        <dbReference type="SAM" id="MobiDB-lite"/>
    </source>
</evidence>
<dbReference type="SUPFAM" id="SSF63748">
    <property type="entry name" value="Tudor/PWWP/MBT"/>
    <property type="match status" value="1"/>
</dbReference>
<name>A0A168QC95_ABSGL</name>
<feature type="compositionally biased region" description="Basic and acidic residues" evidence="1">
    <location>
        <begin position="126"/>
        <end position="142"/>
    </location>
</feature>
<dbReference type="OrthoDB" id="62853at2759"/>
<evidence type="ECO:0000259" key="2">
    <source>
        <dbReference type="PROSITE" id="PS50812"/>
    </source>
</evidence>
<accession>A0A168QC95</accession>
<evidence type="ECO:0000313" key="3">
    <source>
        <dbReference type="EMBL" id="SAM04268.1"/>
    </source>
</evidence>
<feature type="compositionally biased region" description="Polar residues" evidence="1">
    <location>
        <begin position="369"/>
        <end position="387"/>
    </location>
</feature>
<feature type="region of interest" description="Disordered" evidence="1">
    <location>
        <begin position="369"/>
        <end position="408"/>
    </location>
</feature>
<dbReference type="PROSITE" id="PS50812">
    <property type="entry name" value="PWWP"/>
    <property type="match status" value="1"/>
</dbReference>
<feature type="compositionally biased region" description="Pro residues" evidence="1">
    <location>
        <begin position="760"/>
        <end position="780"/>
    </location>
</feature>
<dbReference type="InterPro" id="IPR035441">
    <property type="entry name" value="TFIIS/LEDGF_dom_sf"/>
</dbReference>
<feature type="compositionally biased region" description="Polar residues" evidence="1">
    <location>
        <begin position="783"/>
        <end position="806"/>
    </location>
</feature>
<feature type="compositionally biased region" description="Pro residues" evidence="1">
    <location>
        <begin position="867"/>
        <end position="876"/>
    </location>
</feature>
<dbReference type="SUPFAM" id="SSF47676">
    <property type="entry name" value="Conserved domain common to transcription factors TFIIS, elongin A, CRSP70"/>
    <property type="match status" value="1"/>
</dbReference>
<dbReference type="AlphaFoldDB" id="A0A168QC95"/>
<dbReference type="STRING" id="4829.A0A168QC95"/>
<evidence type="ECO:0000313" key="4">
    <source>
        <dbReference type="Proteomes" id="UP000078561"/>
    </source>
</evidence>
<feature type="compositionally biased region" description="Low complexity" evidence="1">
    <location>
        <begin position="615"/>
        <end position="647"/>
    </location>
</feature>
<dbReference type="Pfam" id="PF08711">
    <property type="entry name" value="Med26"/>
    <property type="match status" value="1"/>
</dbReference>
<dbReference type="CDD" id="cd05162">
    <property type="entry name" value="PWWP"/>
    <property type="match status" value="1"/>
</dbReference>
<feature type="region of interest" description="Disordered" evidence="1">
    <location>
        <begin position="865"/>
        <end position="900"/>
    </location>
</feature>
<feature type="compositionally biased region" description="Polar residues" evidence="1">
    <location>
        <begin position="158"/>
        <end position="175"/>
    </location>
</feature>
<feature type="domain" description="PWWP" evidence="2">
    <location>
        <begin position="19"/>
        <end position="72"/>
    </location>
</feature>